<keyword evidence="4" id="KW-0997">Cell inner membrane</keyword>
<dbReference type="RefSeq" id="WP_109017055.1">
    <property type="nucleotide sequence ID" value="NZ_BDOQ01000023.1"/>
</dbReference>
<gene>
    <name evidence="13" type="ORF">NMK_3526</name>
</gene>
<dbReference type="SUPFAM" id="SSF103481">
    <property type="entry name" value="Multidrug resistance efflux transporter EmrE"/>
    <property type="match status" value="1"/>
</dbReference>
<reference evidence="13 14" key="1">
    <citation type="journal article" date="2018" name="Environ. Microbiol.">
        <title>Isolation and genomic characterization of Novimethylophilus kurashikiensis gen. nov. sp. nov., a new lanthanide-dependent methylotrophic species of Methylophilaceae.</title>
        <authorList>
            <person name="Lv H."/>
            <person name="Sahin N."/>
            <person name="Tani A."/>
        </authorList>
    </citation>
    <scope>NUCLEOTIDE SEQUENCE [LARGE SCALE GENOMIC DNA]</scope>
    <source>
        <strain evidence="13 14">La2-4</strain>
    </source>
</reference>
<dbReference type="Gene3D" id="1.10.3730.20">
    <property type="match status" value="1"/>
</dbReference>
<dbReference type="PANTHER" id="PTHR30561">
    <property type="entry name" value="SMR FAMILY PROTON-DEPENDENT DRUG EFFLUX TRANSPORTER SUGE"/>
    <property type="match status" value="1"/>
</dbReference>
<keyword evidence="8 11" id="KW-1133">Transmembrane helix</keyword>
<dbReference type="InterPro" id="IPR000390">
    <property type="entry name" value="Small_drug/metabolite_transptr"/>
</dbReference>
<dbReference type="InterPro" id="IPR037185">
    <property type="entry name" value="EmrE-like"/>
</dbReference>
<protein>
    <submittedName>
        <fullName evidence="13">Transporter</fullName>
    </submittedName>
</protein>
<keyword evidence="9" id="KW-0443">Lipid metabolism</keyword>
<name>A0A2R5FF00_9PROT</name>
<sequence length="122" mass="13172">MDAGIIGLFVMILVWDTGAQLLLKLGLAAHGELPVYAWSPMAAYLKTIATEPLIWLALVFLILAFLTWLAIIARVELSKAHPATSFSYVTVTIASAVFLNESLNLTKVAGLFLIVLGVFLIA</sequence>
<dbReference type="GO" id="GO:0009103">
    <property type="term" value="P:lipopolysaccharide biosynthetic process"/>
    <property type="evidence" value="ECO:0007669"/>
    <property type="project" value="UniProtKB-KW"/>
</dbReference>
<evidence type="ECO:0000256" key="4">
    <source>
        <dbReference type="ARBA" id="ARBA00022519"/>
    </source>
</evidence>
<evidence type="ECO:0000259" key="12">
    <source>
        <dbReference type="Pfam" id="PF00892"/>
    </source>
</evidence>
<keyword evidence="5" id="KW-0441">Lipid A biosynthesis</keyword>
<comment type="caution">
    <text evidence="13">The sequence shown here is derived from an EMBL/GenBank/DDBJ whole genome shotgun (WGS) entry which is preliminary data.</text>
</comment>
<dbReference type="GO" id="GO:0009245">
    <property type="term" value="P:lipid A biosynthetic process"/>
    <property type="evidence" value="ECO:0007669"/>
    <property type="project" value="UniProtKB-KW"/>
</dbReference>
<dbReference type="EMBL" id="BDOQ01000023">
    <property type="protein sequence ID" value="GBG15908.1"/>
    <property type="molecule type" value="Genomic_DNA"/>
</dbReference>
<dbReference type="OrthoDB" id="5460103at2"/>
<evidence type="ECO:0000256" key="3">
    <source>
        <dbReference type="ARBA" id="ARBA00022516"/>
    </source>
</evidence>
<comment type="subcellular location">
    <subcellularLocation>
        <location evidence="1">Cell membrane</location>
        <topology evidence="1">Multi-pass membrane protein</topology>
    </subcellularLocation>
</comment>
<evidence type="ECO:0000256" key="5">
    <source>
        <dbReference type="ARBA" id="ARBA00022556"/>
    </source>
</evidence>
<evidence type="ECO:0000256" key="9">
    <source>
        <dbReference type="ARBA" id="ARBA00023098"/>
    </source>
</evidence>
<dbReference type="AlphaFoldDB" id="A0A2R5FF00"/>
<dbReference type="Proteomes" id="UP000245081">
    <property type="component" value="Unassembled WGS sequence"/>
</dbReference>
<keyword evidence="7" id="KW-0448">Lipopolysaccharide biosynthesis</keyword>
<evidence type="ECO:0000256" key="8">
    <source>
        <dbReference type="ARBA" id="ARBA00022989"/>
    </source>
</evidence>
<feature type="transmembrane region" description="Helical" evidence="11">
    <location>
        <begin position="105"/>
        <end position="121"/>
    </location>
</feature>
<organism evidence="13 14">
    <name type="scientific">Novimethylophilus kurashikiensis</name>
    <dbReference type="NCBI Taxonomy" id="1825523"/>
    <lineage>
        <taxon>Bacteria</taxon>
        <taxon>Pseudomonadati</taxon>
        <taxon>Pseudomonadota</taxon>
        <taxon>Betaproteobacteria</taxon>
        <taxon>Nitrosomonadales</taxon>
        <taxon>Methylophilaceae</taxon>
        <taxon>Novimethylophilus</taxon>
    </lineage>
</organism>
<evidence type="ECO:0000256" key="11">
    <source>
        <dbReference type="SAM" id="Phobius"/>
    </source>
</evidence>
<evidence type="ECO:0000256" key="7">
    <source>
        <dbReference type="ARBA" id="ARBA00022985"/>
    </source>
</evidence>
<keyword evidence="6 11" id="KW-0812">Transmembrane</keyword>
<evidence type="ECO:0000256" key="6">
    <source>
        <dbReference type="ARBA" id="ARBA00022692"/>
    </source>
</evidence>
<dbReference type="GO" id="GO:0022857">
    <property type="term" value="F:transmembrane transporter activity"/>
    <property type="evidence" value="ECO:0007669"/>
    <property type="project" value="InterPro"/>
</dbReference>
<keyword evidence="10 11" id="KW-0472">Membrane</keyword>
<evidence type="ECO:0000256" key="1">
    <source>
        <dbReference type="ARBA" id="ARBA00004651"/>
    </source>
</evidence>
<dbReference type="GO" id="GO:0005886">
    <property type="term" value="C:plasma membrane"/>
    <property type="evidence" value="ECO:0007669"/>
    <property type="project" value="UniProtKB-SubCell"/>
</dbReference>
<evidence type="ECO:0000313" key="14">
    <source>
        <dbReference type="Proteomes" id="UP000245081"/>
    </source>
</evidence>
<evidence type="ECO:0000256" key="10">
    <source>
        <dbReference type="ARBA" id="ARBA00023136"/>
    </source>
</evidence>
<feature type="domain" description="EamA" evidence="12">
    <location>
        <begin position="51"/>
        <end position="121"/>
    </location>
</feature>
<proteinExistence type="predicted"/>
<feature type="transmembrane region" description="Helical" evidence="11">
    <location>
        <begin position="52"/>
        <end position="73"/>
    </location>
</feature>
<dbReference type="Pfam" id="PF00892">
    <property type="entry name" value="EamA"/>
    <property type="match status" value="1"/>
</dbReference>
<evidence type="ECO:0000256" key="2">
    <source>
        <dbReference type="ARBA" id="ARBA00022475"/>
    </source>
</evidence>
<dbReference type="InterPro" id="IPR000620">
    <property type="entry name" value="EamA_dom"/>
</dbReference>
<evidence type="ECO:0000313" key="13">
    <source>
        <dbReference type="EMBL" id="GBG15908.1"/>
    </source>
</evidence>
<keyword evidence="3" id="KW-0444">Lipid biosynthesis</keyword>
<keyword evidence="2" id="KW-1003">Cell membrane</keyword>
<keyword evidence="14" id="KW-1185">Reference proteome</keyword>
<dbReference type="PANTHER" id="PTHR30561:SF9">
    <property type="entry name" value="4-AMINO-4-DEOXY-L-ARABINOSE-PHOSPHOUNDECAPRENOL FLIPPASE SUBUNIT ARNF-RELATED"/>
    <property type="match status" value="1"/>
</dbReference>
<accession>A0A2R5FF00</accession>